<dbReference type="AlphaFoldDB" id="A0AAD9V6F5"/>
<keyword evidence="3" id="KW-1185">Reference proteome</keyword>
<name>A0AAD9V6F5_ACRCE</name>
<accession>A0AAD9V6F5</accession>
<organism evidence="2 3">
    <name type="scientific">Acropora cervicornis</name>
    <name type="common">Staghorn coral</name>
    <dbReference type="NCBI Taxonomy" id="6130"/>
    <lineage>
        <taxon>Eukaryota</taxon>
        <taxon>Metazoa</taxon>
        <taxon>Cnidaria</taxon>
        <taxon>Anthozoa</taxon>
        <taxon>Hexacorallia</taxon>
        <taxon>Scleractinia</taxon>
        <taxon>Astrocoeniina</taxon>
        <taxon>Acroporidae</taxon>
        <taxon>Acropora</taxon>
    </lineage>
</organism>
<comment type="caution">
    <text evidence="2">The sequence shown here is derived from an EMBL/GenBank/DDBJ whole genome shotgun (WGS) entry which is preliminary data.</text>
</comment>
<proteinExistence type="predicted"/>
<reference evidence="2" key="1">
    <citation type="journal article" date="2023" name="G3 (Bethesda)">
        <title>Whole genome assembly and annotation of the endangered Caribbean coral Acropora cervicornis.</title>
        <authorList>
            <person name="Selwyn J.D."/>
            <person name="Vollmer S.V."/>
        </authorList>
    </citation>
    <scope>NUCLEOTIDE SEQUENCE</scope>
    <source>
        <strain evidence="2">K2</strain>
    </source>
</reference>
<protein>
    <submittedName>
        <fullName evidence="2">Uncharacterized protein</fullName>
    </submittedName>
</protein>
<evidence type="ECO:0000256" key="1">
    <source>
        <dbReference type="SAM" id="MobiDB-lite"/>
    </source>
</evidence>
<gene>
    <name evidence="2" type="ORF">P5673_014034</name>
</gene>
<evidence type="ECO:0000313" key="3">
    <source>
        <dbReference type="Proteomes" id="UP001249851"/>
    </source>
</evidence>
<feature type="compositionally biased region" description="Basic and acidic residues" evidence="1">
    <location>
        <begin position="70"/>
        <end position="79"/>
    </location>
</feature>
<reference evidence="2" key="2">
    <citation type="journal article" date="2023" name="Science">
        <title>Genomic signatures of disease resistance in endangered staghorn corals.</title>
        <authorList>
            <person name="Vollmer S.V."/>
            <person name="Selwyn J.D."/>
            <person name="Despard B.A."/>
            <person name="Roesel C.L."/>
        </authorList>
    </citation>
    <scope>NUCLEOTIDE SEQUENCE</scope>
    <source>
        <strain evidence="2">K2</strain>
    </source>
</reference>
<feature type="compositionally biased region" description="Polar residues" evidence="1">
    <location>
        <begin position="39"/>
        <end position="49"/>
    </location>
</feature>
<dbReference type="EMBL" id="JARQWQ010000027">
    <property type="protein sequence ID" value="KAK2563028.1"/>
    <property type="molecule type" value="Genomic_DNA"/>
</dbReference>
<feature type="region of interest" description="Disordered" evidence="1">
    <location>
        <begin position="61"/>
        <end position="92"/>
    </location>
</feature>
<feature type="region of interest" description="Disordered" evidence="1">
    <location>
        <begin position="30"/>
        <end position="49"/>
    </location>
</feature>
<dbReference type="Proteomes" id="UP001249851">
    <property type="component" value="Unassembled WGS sequence"/>
</dbReference>
<sequence>MSLALSCHDTIRHLYEGFSFRFGCHMGTAPATDDINPSKPATPTFNSIRPITLKGNRKSAEFLTTSSKTSGRDINREATELPGADPSSPSFFFAGTKTRMSIELQENNKDGVRDVWEPH</sequence>
<evidence type="ECO:0000313" key="2">
    <source>
        <dbReference type="EMBL" id="KAK2563028.1"/>
    </source>
</evidence>